<keyword evidence="9" id="KW-1185">Reference proteome</keyword>
<name>A0ABP0CYY0_9PEZI</name>
<evidence type="ECO:0000313" key="9">
    <source>
        <dbReference type="Proteomes" id="UP001642406"/>
    </source>
</evidence>
<dbReference type="SUPFAM" id="SSF103473">
    <property type="entry name" value="MFS general substrate transporter"/>
    <property type="match status" value="1"/>
</dbReference>
<comment type="caution">
    <text evidence="8">The sequence shown here is derived from an EMBL/GenBank/DDBJ whole genome shotgun (WGS) entry which is preliminary data.</text>
</comment>
<dbReference type="PANTHER" id="PTHR43791">
    <property type="entry name" value="PERMEASE-RELATED"/>
    <property type="match status" value="1"/>
</dbReference>
<reference evidence="8 9" key="1">
    <citation type="submission" date="2024-01" db="EMBL/GenBank/DDBJ databases">
        <authorList>
            <person name="Allen C."/>
            <person name="Tagirdzhanova G."/>
        </authorList>
    </citation>
    <scope>NUCLEOTIDE SEQUENCE [LARGE SCALE GENOMIC DNA]</scope>
</reference>
<dbReference type="Proteomes" id="UP001642406">
    <property type="component" value="Unassembled WGS sequence"/>
</dbReference>
<keyword evidence="2" id="KW-0813">Transport</keyword>
<evidence type="ECO:0000256" key="4">
    <source>
        <dbReference type="ARBA" id="ARBA00022989"/>
    </source>
</evidence>
<accession>A0ABP0CYY0</accession>
<feature type="transmembrane region" description="Helical" evidence="6">
    <location>
        <begin position="450"/>
        <end position="469"/>
    </location>
</feature>
<sequence length="507" mass="56416">MSAIQPDSKVAGYQDDQIEMANNINDNENDNAKVTNGLAQHVNIDRTPEEIVAEKRFLRKCDLLILPLLSITYFLASLDRGAISFAETAGMKEDLGISTHKFSTVVSLFYVGYIVFQMPGDLLMKKITPPIQLGAALISWGTFTALSCVAKNYSQIAGLRFLIGVGEAFLQAAPIYLTLWYRREEFATRSGWFFATAALAGAFGGIISYGIIKNLDGKAGLAAWKWIFLIEGVVTVAFGFVVIFLLPGAPERLRWGWSTEEKEYAIRRTREAYNIEGDKLHLPHILGLLKNPKLYLYLVLFCTLQINWTSFQTFLPVLLENFGFSDLDTELMSIPVFFSGAISTIVLGYASDHYKQRGVFIIGCLVADIIGWVLLIANQTTAQSLVGCFCISLGAFPGITLLQSWVNANTIGFTRRAAMFAFLSMVAQSLNIAAAQIYSDAPHYYRGDGFVLGVVVLGLATATCIRFYFTRLNRKKDENRNSDEARLTRMMDIETIGDAHPDFVYWL</sequence>
<dbReference type="PROSITE" id="PS50850">
    <property type="entry name" value="MFS"/>
    <property type="match status" value="1"/>
</dbReference>
<dbReference type="Gene3D" id="1.20.1250.20">
    <property type="entry name" value="MFS general substrate transporter like domains"/>
    <property type="match status" value="2"/>
</dbReference>
<feature type="transmembrane region" description="Helical" evidence="6">
    <location>
        <begin position="331"/>
        <end position="351"/>
    </location>
</feature>
<dbReference type="Pfam" id="PF07690">
    <property type="entry name" value="MFS_1"/>
    <property type="match status" value="1"/>
</dbReference>
<dbReference type="InterPro" id="IPR020846">
    <property type="entry name" value="MFS_dom"/>
</dbReference>
<feature type="transmembrane region" description="Helical" evidence="6">
    <location>
        <begin position="418"/>
        <end position="438"/>
    </location>
</feature>
<evidence type="ECO:0000256" key="5">
    <source>
        <dbReference type="ARBA" id="ARBA00023136"/>
    </source>
</evidence>
<feature type="transmembrane region" description="Helical" evidence="6">
    <location>
        <begin position="384"/>
        <end position="406"/>
    </location>
</feature>
<organism evidence="8 9">
    <name type="scientific">Sporothrix bragantina</name>
    <dbReference type="NCBI Taxonomy" id="671064"/>
    <lineage>
        <taxon>Eukaryota</taxon>
        <taxon>Fungi</taxon>
        <taxon>Dikarya</taxon>
        <taxon>Ascomycota</taxon>
        <taxon>Pezizomycotina</taxon>
        <taxon>Sordariomycetes</taxon>
        <taxon>Sordariomycetidae</taxon>
        <taxon>Ophiostomatales</taxon>
        <taxon>Ophiostomataceae</taxon>
        <taxon>Sporothrix</taxon>
    </lineage>
</organism>
<keyword evidence="3 6" id="KW-0812">Transmembrane</keyword>
<feature type="transmembrane region" description="Helical" evidence="6">
    <location>
        <begin position="102"/>
        <end position="119"/>
    </location>
</feature>
<protein>
    <recommendedName>
        <fullName evidence="7">Major facilitator superfamily (MFS) profile domain-containing protein</fullName>
    </recommendedName>
</protein>
<evidence type="ECO:0000256" key="1">
    <source>
        <dbReference type="ARBA" id="ARBA00004141"/>
    </source>
</evidence>
<feature type="transmembrane region" description="Helical" evidence="6">
    <location>
        <begin position="191"/>
        <end position="212"/>
    </location>
</feature>
<evidence type="ECO:0000259" key="7">
    <source>
        <dbReference type="PROSITE" id="PS50850"/>
    </source>
</evidence>
<evidence type="ECO:0000256" key="3">
    <source>
        <dbReference type="ARBA" id="ARBA00022692"/>
    </source>
</evidence>
<gene>
    <name evidence="8" type="ORF">SBRCBS47491_009943</name>
</gene>
<dbReference type="InterPro" id="IPR036259">
    <property type="entry name" value="MFS_trans_sf"/>
</dbReference>
<evidence type="ECO:0000256" key="6">
    <source>
        <dbReference type="SAM" id="Phobius"/>
    </source>
</evidence>
<keyword evidence="5 6" id="KW-0472">Membrane</keyword>
<feature type="transmembrane region" description="Helical" evidence="6">
    <location>
        <begin position="294"/>
        <end position="311"/>
    </location>
</feature>
<comment type="subcellular location">
    <subcellularLocation>
        <location evidence="1">Membrane</location>
        <topology evidence="1">Multi-pass membrane protein</topology>
    </subcellularLocation>
</comment>
<feature type="transmembrane region" description="Helical" evidence="6">
    <location>
        <begin position="63"/>
        <end position="82"/>
    </location>
</feature>
<dbReference type="InterPro" id="IPR011701">
    <property type="entry name" value="MFS"/>
</dbReference>
<keyword evidence="4 6" id="KW-1133">Transmembrane helix</keyword>
<dbReference type="PANTHER" id="PTHR43791:SF36">
    <property type="entry name" value="TRANSPORTER, PUTATIVE (AFU_ORTHOLOGUE AFUA_6G08340)-RELATED"/>
    <property type="match status" value="1"/>
</dbReference>
<evidence type="ECO:0000313" key="8">
    <source>
        <dbReference type="EMBL" id="CAK7237343.1"/>
    </source>
</evidence>
<feature type="transmembrane region" description="Helical" evidence="6">
    <location>
        <begin position="224"/>
        <end position="246"/>
    </location>
</feature>
<evidence type="ECO:0000256" key="2">
    <source>
        <dbReference type="ARBA" id="ARBA00022448"/>
    </source>
</evidence>
<feature type="domain" description="Major facilitator superfamily (MFS) profile" evidence="7">
    <location>
        <begin position="65"/>
        <end position="507"/>
    </location>
</feature>
<proteinExistence type="predicted"/>
<feature type="transmembrane region" description="Helical" evidence="6">
    <location>
        <begin position="358"/>
        <end position="378"/>
    </location>
</feature>
<dbReference type="EMBL" id="CAWUHC010000182">
    <property type="protein sequence ID" value="CAK7237343.1"/>
    <property type="molecule type" value="Genomic_DNA"/>
</dbReference>